<sequence length="42" mass="5028">MILFPDKLRYRRCLSIPISGGKYVMFVHVRPRTLILFAMEKM</sequence>
<dbReference type="EMBL" id="GBRH01233336">
    <property type="protein sequence ID" value="JAD64559.1"/>
    <property type="molecule type" value="Transcribed_RNA"/>
</dbReference>
<protein>
    <submittedName>
        <fullName evidence="1">Uncharacterized protein</fullName>
    </submittedName>
</protein>
<name>A0A0A9BKT8_ARUDO</name>
<dbReference type="AlphaFoldDB" id="A0A0A9BKT8"/>
<accession>A0A0A9BKT8</accession>
<organism evidence="1">
    <name type="scientific">Arundo donax</name>
    <name type="common">Giant reed</name>
    <name type="synonym">Donax arundinaceus</name>
    <dbReference type="NCBI Taxonomy" id="35708"/>
    <lineage>
        <taxon>Eukaryota</taxon>
        <taxon>Viridiplantae</taxon>
        <taxon>Streptophyta</taxon>
        <taxon>Embryophyta</taxon>
        <taxon>Tracheophyta</taxon>
        <taxon>Spermatophyta</taxon>
        <taxon>Magnoliopsida</taxon>
        <taxon>Liliopsida</taxon>
        <taxon>Poales</taxon>
        <taxon>Poaceae</taxon>
        <taxon>PACMAD clade</taxon>
        <taxon>Arundinoideae</taxon>
        <taxon>Arundineae</taxon>
        <taxon>Arundo</taxon>
    </lineage>
</organism>
<proteinExistence type="predicted"/>
<reference evidence="1" key="1">
    <citation type="submission" date="2014-09" db="EMBL/GenBank/DDBJ databases">
        <authorList>
            <person name="Magalhaes I.L.F."/>
            <person name="Oliveira U."/>
            <person name="Santos F.R."/>
            <person name="Vidigal T.H.D.A."/>
            <person name="Brescovit A.D."/>
            <person name="Santos A.J."/>
        </authorList>
    </citation>
    <scope>NUCLEOTIDE SEQUENCE</scope>
    <source>
        <tissue evidence="1">Shoot tissue taken approximately 20 cm above the soil surface</tissue>
    </source>
</reference>
<evidence type="ECO:0000313" key="1">
    <source>
        <dbReference type="EMBL" id="JAD64559.1"/>
    </source>
</evidence>
<reference evidence="1" key="2">
    <citation type="journal article" date="2015" name="Data Brief">
        <title>Shoot transcriptome of the giant reed, Arundo donax.</title>
        <authorList>
            <person name="Barrero R.A."/>
            <person name="Guerrero F.D."/>
            <person name="Moolhuijzen P."/>
            <person name="Goolsby J.A."/>
            <person name="Tidwell J."/>
            <person name="Bellgard S.E."/>
            <person name="Bellgard M.I."/>
        </authorList>
    </citation>
    <scope>NUCLEOTIDE SEQUENCE</scope>
    <source>
        <tissue evidence="1">Shoot tissue taken approximately 20 cm above the soil surface</tissue>
    </source>
</reference>